<evidence type="ECO:0008006" key="7">
    <source>
        <dbReference type="Google" id="ProtNLM"/>
    </source>
</evidence>
<keyword evidence="1" id="KW-0800">Toxin</keyword>
<sequence length="240" mass="27066">MPLFLYRGDKRSPQEISLRGGFHPRGDYAAAGPEVFSIRRHKDGPMYWAANFASDLEHHEEGWQEIYQERLRQWTTAYVSTSKSADFARDRKDWVYKIRATPNLINVEDTLDEFDVEEEFVALGGILWSQVVGWISGDDFDSIAEDGPSELTDAQIELNSAFDSTLLAETYCPYVWQPLRGEACDNNAEQDENALVRAVRADDLPTSAKAFMDQFGAAVRWTGSFPLIARGTMPRVAKGS</sequence>
<dbReference type="OrthoDB" id="4927890at2759"/>
<keyword evidence="6" id="KW-1185">Reference proteome</keyword>
<organism evidence="5 6">
    <name type="scientific">Hirsutella minnesotensis 3608</name>
    <dbReference type="NCBI Taxonomy" id="1043627"/>
    <lineage>
        <taxon>Eukaryota</taxon>
        <taxon>Fungi</taxon>
        <taxon>Dikarya</taxon>
        <taxon>Ascomycota</taxon>
        <taxon>Pezizomycotina</taxon>
        <taxon>Sordariomycetes</taxon>
        <taxon>Hypocreomycetidae</taxon>
        <taxon>Hypocreales</taxon>
        <taxon>Ophiocordycipitaceae</taxon>
        <taxon>Hirsutella</taxon>
    </lineage>
</organism>
<evidence type="ECO:0000256" key="2">
    <source>
        <dbReference type="ARBA" id="ARBA00022729"/>
    </source>
</evidence>
<dbReference type="InterPro" id="IPR001144">
    <property type="entry name" value="Enterotoxin_A"/>
</dbReference>
<reference evidence="5 6" key="1">
    <citation type="journal article" date="2014" name="Genome Biol. Evol.">
        <title>Comparative genomics and transcriptomics analyses reveal divergent lifestyle features of nematode endoparasitic fungus Hirsutella minnesotensis.</title>
        <authorList>
            <person name="Lai Y."/>
            <person name="Liu K."/>
            <person name="Zhang X."/>
            <person name="Zhang X."/>
            <person name="Li K."/>
            <person name="Wang N."/>
            <person name="Shu C."/>
            <person name="Wu Y."/>
            <person name="Wang C."/>
            <person name="Bushley K.E."/>
            <person name="Xiang M."/>
            <person name="Liu X."/>
        </authorList>
    </citation>
    <scope>NUCLEOTIDE SEQUENCE [LARGE SCALE GENOMIC DNA]</scope>
    <source>
        <strain evidence="5 6">3608</strain>
    </source>
</reference>
<proteinExistence type="predicted"/>
<evidence type="ECO:0000313" key="5">
    <source>
        <dbReference type="EMBL" id="KJZ73293.1"/>
    </source>
</evidence>
<dbReference type="Gene3D" id="3.90.210.10">
    <property type="entry name" value="Heat-Labile Enterotoxin, subunit A"/>
    <property type="match status" value="1"/>
</dbReference>
<protein>
    <recommendedName>
        <fullName evidence="7">Enterotoxin</fullName>
    </recommendedName>
</protein>
<evidence type="ECO:0000313" key="6">
    <source>
        <dbReference type="Proteomes" id="UP000054481"/>
    </source>
</evidence>
<dbReference type="SUPFAM" id="SSF56399">
    <property type="entry name" value="ADP-ribosylation"/>
    <property type="match status" value="1"/>
</dbReference>
<dbReference type="AlphaFoldDB" id="A0A0F7ZTK9"/>
<gene>
    <name evidence="5" type="ORF">HIM_07297</name>
</gene>
<dbReference type="PRINTS" id="PR00771">
    <property type="entry name" value="ENTEROTOXINA"/>
</dbReference>
<dbReference type="GO" id="GO:0090729">
    <property type="term" value="F:toxin activity"/>
    <property type="evidence" value="ECO:0007669"/>
    <property type="project" value="UniProtKB-KW"/>
</dbReference>
<evidence type="ECO:0000256" key="3">
    <source>
        <dbReference type="ARBA" id="ARBA00023026"/>
    </source>
</evidence>
<keyword evidence="4" id="KW-1015">Disulfide bond</keyword>
<keyword evidence="3" id="KW-0843">Virulence</keyword>
<evidence type="ECO:0000256" key="4">
    <source>
        <dbReference type="ARBA" id="ARBA00023157"/>
    </source>
</evidence>
<evidence type="ECO:0000256" key="1">
    <source>
        <dbReference type="ARBA" id="ARBA00022656"/>
    </source>
</evidence>
<name>A0A0F7ZTK9_9HYPO</name>
<accession>A0A0F7ZTK9</accession>
<keyword evidence="2" id="KW-0732">Signal</keyword>
<dbReference type="EMBL" id="KQ030536">
    <property type="protein sequence ID" value="KJZ73293.1"/>
    <property type="molecule type" value="Genomic_DNA"/>
</dbReference>
<dbReference type="Pfam" id="PF01375">
    <property type="entry name" value="Enterotoxin_a"/>
    <property type="match status" value="1"/>
</dbReference>
<dbReference type="Proteomes" id="UP000054481">
    <property type="component" value="Unassembled WGS sequence"/>
</dbReference>